<keyword evidence="2" id="KW-0472">Membrane</keyword>
<dbReference type="Pfam" id="PF07690">
    <property type="entry name" value="MFS_1"/>
    <property type="match status" value="1"/>
</dbReference>
<dbReference type="PROSITE" id="PS50850">
    <property type="entry name" value="MFS"/>
    <property type="match status" value="1"/>
</dbReference>
<comment type="subcellular location">
    <subcellularLocation>
        <location evidence="1">Membrane</location>
        <topology evidence="1">Multi-pass membrane protein</topology>
    </subcellularLocation>
</comment>
<feature type="transmembrane region" description="Helical" evidence="2">
    <location>
        <begin position="16"/>
        <end position="36"/>
    </location>
</feature>
<dbReference type="SUPFAM" id="SSF103473">
    <property type="entry name" value="MFS general substrate transporter"/>
    <property type="match status" value="1"/>
</dbReference>
<dbReference type="Gene3D" id="1.20.1250.20">
    <property type="entry name" value="MFS general substrate transporter like domains"/>
    <property type="match status" value="1"/>
</dbReference>
<keyword evidence="2" id="KW-1133">Transmembrane helix</keyword>
<feature type="transmembrane region" description="Helical" evidence="2">
    <location>
        <begin position="225"/>
        <end position="243"/>
    </location>
</feature>
<organism evidence="4 5">
    <name type="scientific">Pocillopora damicornis</name>
    <name type="common">Cauliflower coral</name>
    <name type="synonym">Millepora damicornis</name>
    <dbReference type="NCBI Taxonomy" id="46731"/>
    <lineage>
        <taxon>Eukaryota</taxon>
        <taxon>Metazoa</taxon>
        <taxon>Cnidaria</taxon>
        <taxon>Anthozoa</taxon>
        <taxon>Hexacorallia</taxon>
        <taxon>Scleractinia</taxon>
        <taxon>Astrocoeniina</taxon>
        <taxon>Pocilloporidae</taxon>
        <taxon>Pocillopora</taxon>
    </lineage>
</organism>
<dbReference type="OrthoDB" id="5989569at2759"/>
<dbReference type="InterPro" id="IPR050327">
    <property type="entry name" value="Proton-linked_MCT"/>
</dbReference>
<feature type="transmembrane region" description="Helical" evidence="2">
    <location>
        <begin position="86"/>
        <end position="105"/>
    </location>
</feature>
<keyword evidence="5" id="KW-1185">Reference proteome</keyword>
<accession>A0A3M6UJ34</accession>
<dbReference type="AlphaFoldDB" id="A0A3M6UJ34"/>
<feature type="transmembrane region" description="Helical" evidence="2">
    <location>
        <begin position="111"/>
        <end position="137"/>
    </location>
</feature>
<evidence type="ECO:0000259" key="3">
    <source>
        <dbReference type="PROSITE" id="PS50850"/>
    </source>
</evidence>
<evidence type="ECO:0000313" key="4">
    <source>
        <dbReference type="EMBL" id="RMX53646.1"/>
    </source>
</evidence>
<dbReference type="InterPro" id="IPR011701">
    <property type="entry name" value="MFS"/>
</dbReference>
<gene>
    <name evidence="4" type="ORF">pdam_00000364</name>
</gene>
<feature type="transmembrane region" description="Helical" evidence="2">
    <location>
        <begin position="144"/>
        <end position="163"/>
    </location>
</feature>
<comment type="caution">
    <text evidence="4">The sequence shown here is derived from an EMBL/GenBank/DDBJ whole genome shotgun (WGS) entry which is preliminary data.</text>
</comment>
<feature type="transmembrane region" description="Helical" evidence="2">
    <location>
        <begin position="318"/>
        <end position="340"/>
    </location>
</feature>
<dbReference type="PANTHER" id="PTHR11360:SF251">
    <property type="entry name" value="MAJOR FACILITATOR SUPERFAMILY (MFS) PROFILE DOMAIN-CONTAINING PROTEIN"/>
    <property type="match status" value="1"/>
</dbReference>
<dbReference type="InterPro" id="IPR036259">
    <property type="entry name" value="MFS_trans_sf"/>
</dbReference>
<feature type="transmembrane region" description="Helical" evidence="2">
    <location>
        <begin position="183"/>
        <end position="204"/>
    </location>
</feature>
<feature type="non-terminal residue" evidence="4">
    <location>
        <position position="374"/>
    </location>
</feature>
<evidence type="ECO:0000256" key="1">
    <source>
        <dbReference type="ARBA" id="ARBA00004141"/>
    </source>
</evidence>
<keyword evidence="2" id="KW-0812">Transmembrane</keyword>
<feature type="transmembrane region" description="Helical" evidence="2">
    <location>
        <begin position="56"/>
        <end position="79"/>
    </location>
</feature>
<dbReference type="Proteomes" id="UP000275408">
    <property type="component" value="Unassembled WGS sequence"/>
</dbReference>
<evidence type="ECO:0000313" key="5">
    <source>
        <dbReference type="Proteomes" id="UP000275408"/>
    </source>
</evidence>
<dbReference type="EMBL" id="RCHS01001413">
    <property type="protein sequence ID" value="RMX53646.1"/>
    <property type="molecule type" value="Genomic_DNA"/>
</dbReference>
<dbReference type="GO" id="GO:0022857">
    <property type="term" value="F:transmembrane transporter activity"/>
    <property type="evidence" value="ECO:0007669"/>
    <property type="project" value="InterPro"/>
</dbReference>
<dbReference type="InterPro" id="IPR020846">
    <property type="entry name" value="MFS_dom"/>
</dbReference>
<name>A0A3M6UJ34_POCDA</name>
<reference evidence="4 5" key="1">
    <citation type="journal article" date="2018" name="Sci. Rep.">
        <title>Comparative analysis of the Pocillopora damicornis genome highlights role of immune system in coral evolution.</title>
        <authorList>
            <person name="Cunning R."/>
            <person name="Bay R.A."/>
            <person name="Gillette P."/>
            <person name="Baker A.C."/>
            <person name="Traylor-Knowles N."/>
        </authorList>
    </citation>
    <scope>NUCLEOTIDE SEQUENCE [LARGE SCALE GENOMIC DNA]</scope>
    <source>
        <strain evidence="4">RSMAS</strain>
        <tissue evidence="4">Whole animal</tissue>
    </source>
</reference>
<sequence length="374" mass="41057">MFTAARRFCRYQVDAGWAWIVCIASFFVQGVIFGTIQSFGTLFIALLTDFKSGESATAWVGSLGYGFLFVIGPITTALCEHFGCRVMACAGSVLTTFSLLVTSFASSISTMYFTFGVLWGTGGSFLFFSGLLVLRFYFNRNVSLANGITMTGAGFGTLIFNVMLQELDEKYGWRGGMRVLSVFSALTFLCGCAYIPPPVEYLPFERRSLSFRLKGLIDPRPWRDRAFPMWLVSLSFILFAYFFPYTYLVRMALSHGIPVSQGALLLGYLSISAIFGKLLCGRLADLPRVRRLYIFVISATVLSVSSMCVTAARSYHGLLAYALVAGFFDGCFVVTVPLITQDIVGKELMAKALGIQYGLVAFPLTLGPPVLGET</sequence>
<proteinExistence type="predicted"/>
<feature type="transmembrane region" description="Helical" evidence="2">
    <location>
        <begin position="263"/>
        <end position="280"/>
    </location>
</feature>
<feature type="transmembrane region" description="Helical" evidence="2">
    <location>
        <begin position="352"/>
        <end position="371"/>
    </location>
</feature>
<dbReference type="GO" id="GO:0016020">
    <property type="term" value="C:membrane"/>
    <property type="evidence" value="ECO:0007669"/>
    <property type="project" value="UniProtKB-SubCell"/>
</dbReference>
<dbReference type="PANTHER" id="PTHR11360">
    <property type="entry name" value="MONOCARBOXYLATE TRANSPORTER"/>
    <property type="match status" value="1"/>
</dbReference>
<dbReference type="CDD" id="cd17352">
    <property type="entry name" value="MFS_MCT_SLC16"/>
    <property type="match status" value="1"/>
</dbReference>
<feature type="transmembrane region" description="Helical" evidence="2">
    <location>
        <begin position="292"/>
        <end position="312"/>
    </location>
</feature>
<feature type="domain" description="Major facilitator superfamily (MFS) profile" evidence="3">
    <location>
        <begin position="225"/>
        <end position="374"/>
    </location>
</feature>
<protein>
    <recommendedName>
        <fullName evidence="3">Major facilitator superfamily (MFS) profile domain-containing protein</fullName>
    </recommendedName>
</protein>
<evidence type="ECO:0000256" key="2">
    <source>
        <dbReference type="SAM" id="Phobius"/>
    </source>
</evidence>